<reference evidence="2" key="2">
    <citation type="journal article" date="2023" name="Science">
        <title>Genomic signatures of disease resistance in endangered staghorn corals.</title>
        <authorList>
            <person name="Vollmer S.V."/>
            <person name="Selwyn J.D."/>
            <person name="Despard B.A."/>
            <person name="Roesel C.L."/>
        </authorList>
    </citation>
    <scope>NUCLEOTIDE SEQUENCE</scope>
    <source>
        <strain evidence="2">K2</strain>
    </source>
</reference>
<dbReference type="Proteomes" id="UP001249851">
    <property type="component" value="Unassembled WGS sequence"/>
</dbReference>
<evidence type="ECO:0000313" key="2">
    <source>
        <dbReference type="EMBL" id="KAK2548705.1"/>
    </source>
</evidence>
<proteinExistence type="predicted"/>
<dbReference type="SMART" id="SM00875">
    <property type="entry name" value="BACK"/>
    <property type="match status" value="1"/>
</dbReference>
<dbReference type="PANTHER" id="PTHR45632">
    <property type="entry name" value="LD33804P"/>
    <property type="match status" value="1"/>
</dbReference>
<keyword evidence="3" id="KW-1185">Reference proteome</keyword>
<evidence type="ECO:0000313" key="3">
    <source>
        <dbReference type="Proteomes" id="UP001249851"/>
    </source>
</evidence>
<dbReference type="Pfam" id="PF07707">
    <property type="entry name" value="BACK"/>
    <property type="match status" value="1"/>
</dbReference>
<gene>
    <name evidence="2" type="ORF">P5673_031055</name>
</gene>
<reference evidence="2" key="1">
    <citation type="journal article" date="2023" name="G3 (Bethesda)">
        <title>Whole genome assembly and annotation of the endangered Caribbean coral Acropora cervicornis.</title>
        <authorList>
            <person name="Selwyn J.D."/>
            <person name="Vollmer S.V."/>
        </authorList>
    </citation>
    <scope>NUCLEOTIDE SEQUENCE</scope>
    <source>
        <strain evidence="2">K2</strain>
    </source>
</reference>
<comment type="caution">
    <text evidence="2">The sequence shown here is derived from an EMBL/GenBank/DDBJ whole genome shotgun (WGS) entry which is preliminary data.</text>
</comment>
<name>A0AAD9UT59_ACRCE</name>
<protein>
    <submittedName>
        <fullName evidence="2">Kelch-like protein 6</fullName>
    </submittedName>
</protein>
<organism evidence="2 3">
    <name type="scientific">Acropora cervicornis</name>
    <name type="common">Staghorn coral</name>
    <dbReference type="NCBI Taxonomy" id="6130"/>
    <lineage>
        <taxon>Eukaryota</taxon>
        <taxon>Metazoa</taxon>
        <taxon>Cnidaria</taxon>
        <taxon>Anthozoa</taxon>
        <taxon>Hexacorallia</taxon>
        <taxon>Scleractinia</taxon>
        <taxon>Astrocoeniina</taxon>
        <taxon>Acroporidae</taxon>
        <taxon>Acropora</taxon>
    </lineage>
</organism>
<evidence type="ECO:0000259" key="1">
    <source>
        <dbReference type="SMART" id="SM00875"/>
    </source>
</evidence>
<dbReference type="AlphaFoldDB" id="A0AAD9UT59"/>
<dbReference type="Gene3D" id="1.25.40.420">
    <property type="match status" value="1"/>
</dbReference>
<accession>A0AAD9UT59</accession>
<dbReference type="PANTHER" id="PTHR45632:SF17">
    <property type="entry name" value="KELCH-LIKE PROTEIN 31"/>
    <property type="match status" value="1"/>
</dbReference>
<dbReference type="EMBL" id="JARQWQ010000140">
    <property type="protein sequence ID" value="KAK2548705.1"/>
    <property type="molecule type" value="Genomic_DNA"/>
</dbReference>
<dbReference type="InterPro" id="IPR011705">
    <property type="entry name" value="BACK"/>
</dbReference>
<sequence length="156" mass="17890">MLADRHSLNDLKDATEKKMASMYKDICEKKEFLCDMNVDVLSALLCRDDLRTPSENFVFKSVMQWIKYRKRERLDVGAKGIGAVRLGLVDSKDVIEELDTEEMKAIPEINMLLQEALIRNCWPSRSSALALEKGKPRSMNSVGEKVFKFARKRCLS</sequence>
<feature type="domain" description="BACK" evidence="1">
    <location>
        <begin position="1"/>
        <end position="99"/>
    </location>
</feature>